<dbReference type="Proteomes" id="UP000664132">
    <property type="component" value="Unassembled WGS sequence"/>
</dbReference>
<evidence type="ECO:0000313" key="3">
    <source>
        <dbReference type="Proteomes" id="UP000664132"/>
    </source>
</evidence>
<reference evidence="2" key="1">
    <citation type="submission" date="2021-02" db="EMBL/GenBank/DDBJ databases">
        <title>Genome sequence Cadophora malorum strain M34.</title>
        <authorList>
            <person name="Stefanovic E."/>
            <person name="Vu D."/>
            <person name="Scully C."/>
            <person name="Dijksterhuis J."/>
            <person name="Roader J."/>
            <person name="Houbraken J."/>
        </authorList>
    </citation>
    <scope>NUCLEOTIDE SEQUENCE</scope>
    <source>
        <strain evidence="2">M34</strain>
    </source>
</reference>
<evidence type="ECO:0000313" key="2">
    <source>
        <dbReference type="EMBL" id="KAG4418343.1"/>
    </source>
</evidence>
<evidence type="ECO:0000256" key="1">
    <source>
        <dbReference type="SAM" id="MobiDB-lite"/>
    </source>
</evidence>
<feature type="region of interest" description="Disordered" evidence="1">
    <location>
        <begin position="1"/>
        <end position="45"/>
    </location>
</feature>
<sequence length="70" mass="7348">MRDPAPTLGMGMGMGGGMRQPQGMSTHGGRSMGGGGGMPYMPAQPQISRWGRYTPEGIKELRPGGKAWEA</sequence>
<keyword evidence="3" id="KW-1185">Reference proteome</keyword>
<gene>
    <name evidence="2" type="ORF">IFR04_008485</name>
</gene>
<comment type="caution">
    <text evidence="2">The sequence shown here is derived from an EMBL/GenBank/DDBJ whole genome shotgun (WGS) entry which is preliminary data.</text>
</comment>
<dbReference type="EMBL" id="JAFJYH010000130">
    <property type="protein sequence ID" value="KAG4418343.1"/>
    <property type="molecule type" value="Genomic_DNA"/>
</dbReference>
<organism evidence="2 3">
    <name type="scientific">Cadophora malorum</name>
    <dbReference type="NCBI Taxonomy" id="108018"/>
    <lineage>
        <taxon>Eukaryota</taxon>
        <taxon>Fungi</taxon>
        <taxon>Dikarya</taxon>
        <taxon>Ascomycota</taxon>
        <taxon>Pezizomycotina</taxon>
        <taxon>Leotiomycetes</taxon>
        <taxon>Helotiales</taxon>
        <taxon>Ploettnerulaceae</taxon>
        <taxon>Cadophora</taxon>
    </lineage>
</organism>
<dbReference type="AlphaFoldDB" id="A0A8H7TGE4"/>
<accession>A0A8H7TGE4</accession>
<proteinExistence type="predicted"/>
<protein>
    <submittedName>
        <fullName evidence="2">Uncharacterized protein</fullName>
    </submittedName>
</protein>
<name>A0A8H7TGE4_9HELO</name>